<sequence>MKNNIDIHDRVKRFILRIIKMTKALPKTPENKIFINQVIRSSTSIGANLQEADGAHTKADFIYSMNLGKKEAKETTFWLDLINECNSQLNLRMKPLINEGVEIVNVISAIVLSGKRNI</sequence>
<comment type="caution">
    <text evidence="1">The sequence shown here is derived from an EMBL/GenBank/DDBJ whole genome shotgun (WGS) entry which is preliminary data.</text>
</comment>
<dbReference type="AlphaFoldDB" id="A0A1G1WFX4"/>
<reference evidence="1 2" key="1">
    <citation type="journal article" date="2016" name="Nat. Commun.">
        <title>Thousands of microbial genomes shed light on interconnected biogeochemical processes in an aquifer system.</title>
        <authorList>
            <person name="Anantharaman K."/>
            <person name="Brown C.T."/>
            <person name="Hug L.A."/>
            <person name="Sharon I."/>
            <person name="Castelle C.J."/>
            <person name="Probst A.J."/>
            <person name="Thomas B.C."/>
            <person name="Singh A."/>
            <person name="Wilkins M.J."/>
            <person name="Karaoz U."/>
            <person name="Brodie E.L."/>
            <person name="Williams K.H."/>
            <person name="Hubbard S.S."/>
            <person name="Banfield J.F."/>
        </authorList>
    </citation>
    <scope>NUCLEOTIDE SEQUENCE [LARGE SCALE GENOMIC DNA]</scope>
</reference>
<organism evidence="1 2">
    <name type="scientific">Candidatus Woykebacteria bacterium RBG_16_44_10</name>
    <dbReference type="NCBI Taxonomy" id="1802597"/>
    <lineage>
        <taxon>Bacteria</taxon>
        <taxon>Candidatus Woykeibacteriota</taxon>
    </lineage>
</organism>
<dbReference type="SUPFAM" id="SSF158446">
    <property type="entry name" value="IVS-encoded protein-like"/>
    <property type="match status" value="1"/>
</dbReference>
<dbReference type="InterPro" id="IPR036583">
    <property type="entry name" value="23S_rRNA_IVS_sf"/>
</dbReference>
<dbReference type="Proteomes" id="UP000177588">
    <property type="component" value="Unassembled WGS sequence"/>
</dbReference>
<dbReference type="InterPro" id="IPR012657">
    <property type="entry name" value="23S_rRNA-intervening_sequence"/>
</dbReference>
<dbReference type="PANTHER" id="PTHR38471:SF2">
    <property type="entry name" value="FOUR HELIX BUNDLE PROTEIN"/>
    <property type="match status" value="1"/>
</dbReference>
<evidence type="ECO:0000313" key="2">
    <source>
        <dbReference type="Proteomes" id="UP000177588"/>
    </source>
</evidence>
<proteinExistence type="predicted"/>
<evidence type="ECO:0008006" key="3">
    <source>
        <dbReference type="Google" id="ProtNLM"/>
    </source>
</evidence>
<dbReference type="PANTHER" id="PTHR38471">
    <property type="entry name" value="FOUR HELIX BUNDLE PROTEIN"/>
    <property type="match status" value="1"/>
</dbReference>
<evidence type="ECO:0000313" key="1">
    <source>
        <dbReference type="EMBL" id="OGY26564.1"/>
    </source>
</evidence>
<protein>
    <recommendedName>
        <fullName evidence="3">Four helix bundle protein</fullName>
    </recommendedName>
</protein>
<accession>A0A1G1WFX4</accession>
<name>A0A1G1WFX4_9BACT</name>
<dbReference type="Gene3D" id="1.20.1440.60">
    <property type="entry name" value="23S rRNA-intervening sequence"/>
    <property type="match status" value="1"/>
</dbReference>
<gene>
    <name evidence="1" type="ORF">A2Z24_00155</name>
</gene>
<dbReference type="EMBL" id="MHCT01000004">
    <property type="protein sequence ID" value="OGY26564.1"/>
    <property type="molecule type" value="Genomic_DNA"/>
</dbReference>
<dbReference type="STRING" id="1802597.A2Z24_00155"/>
<dbReference type="PIRSF" id="PIRSF035652">
    <property type="entry name" value="CHP02436"/>
    <property type="match status" value="1"/>
</dbReference>
<dbReference type="Pfam" id="PF05635">
    <property type="entry name" value="23S_rRNA_IVP"/>
    <property type="match status" value="1"/>
</dbReference>
<dbReference type="NCBIfam" id="TIGR02436">
    <property type="entry name" value="four helix bundle protein"/>
    <property type="match status" value="1"/>
</dbReference>